<dbReference type="InterPro" id="IPR000477">
    <property type="entry name" value="RT_dom"/>
</dbReference>
<dbReference type="SUPFAM" id="SSF56672">
    <property type="entry name" value="DNA/RNA polymerases"/>
    <property type="match status" value="1"/>
</dbReference>
<accession>A2XSP3</accession>
<dbReference type="Proteomes" id="UP000007015">
    <property type="component" value="Chromosome 4"/>
</dbReference>
<dbReference type="InterPro" id="IPR012337">
    <property type="entry name" value="RNaseH-like_sf"/>
</dbReference>
<dbReference type="AlphaFoldDB" id="A2XSP3"/>
<dbReference type="PROSITE" id="PS50878">
    <property type="entry name" value="RT_POL"/>
    <property type="match status" value="1"/>
</dbReference>
<keyword evidence="3" id="KW-1185">Reference proteome</keyword>
<organism evidence="2 3">
    <name type="scientific">Oryza sativa subsp. indica</name>
    <name type="common">Rice</name>
    <dbReference type="NCBI Taxonomy" id="39946"/>
    <lineage>
        <taxon>Eukaryota</taxon>
        <taxon>Viridiplantae</taxon>
        <taxon>Streptophyta</taxon>
        <taxon>Embryophyta</taxon>
        <taxon>Tracheophyta</taxon>
        <taxon>Spermatophyta</taxon>
        <taxon>Magnoliopsida</taxon>
        <taxon>Liliopsida</taxon>
        <taxon>Poales</taxon>
        <taxon>Poaceae</taxon>
        <taxon>BOP clade</taxon>
        <taxon>Oryzoideae</taxon>
        <taxon>Oryzeae</taxon>
        <taxon>Oryzinae</taxon>
        <taxon>Oryza</taxon>
        <taxon>Oryza sativa</taxon>
    </lineage>
</organism>
<sequence>MKSNASPEPDGMNVAFFKAAWGWIKDDVMKLVEDFYNTGNLPKELNKTNIVLIPKKNRPANPADFKSISLCNVMYKIIAKSIANIIKGFLLKIDLSKAFDRLEWDFIASAMKKKGFHSNFINLVQGCISSSSFYVTFNGQSYDAFNANRGVRQGCPLSPYLFVLALNELSDQLNEDLLNNQMKGIKLSPQGPAIHSLLYADDLIITGEATEIEARKIKEIIEDFCNKSGQTPNWSKSAILFSKSTPLYIQNSIKTIFHVASVDSNTKHLGHPLFVTNRTKIFVYQFIVDKFKAKLTNLKANKLSHAGRFTLIKTVFASLPVYYMATTLLPKKIIAKLTSIIRIFWWTGVREGQDKKPLCLKSWSDICKPVQDGGLGIRDIQMANRSLILNAAWRLVSKLDEQDDDMEQSSSERGMEKLLEGNRCYIDASWDDNKIGIGIFFHLPNTHNALFIKAYSHLAESPLQAELLALQLAMEIALILNFADTVFLTNCSTLADTARKKNFQEDPGHWILLPIWSQIQAFLPDH</sequence>
<protein>
    <recommendedName>
        <fullName evidence="1">Reverse transcriptase domain-containing protein</fullName>
    </recommendedName>
</protein>
<reference evidence="2 3" key="1">
    <citation type="journal article" date="2005" name="PLoS Biol.">
        <title>The genomes of Oryza sativa: a history of duplications.</title>
        <authorList>
            <person name="Yu J."/>
            <person name="Wang J."/>
            <person name="Lin W."/>
            <person name="Li S."/>
            <person name="Li H."/>
            <person name="Zhou J."/>
            <person name="Ni P."/>
            <person name="Dong W."/>
            <person name="Hu S."/>
            <person name="Zeng C."/>
            <person name="Zhang J."/>
            <person name="Zhang Y."/>
            <person name="Li R."/>
            <person name="Xu Z."/>
            <person name="Li S."/>
            <person name="Li X."/>
            <person name="Zheng H."/>
            <person name="Cong L."/>
            <person name="Lin L."/>
            <person name="Yin J."/>
            <person name="Geng J."/>
            <person name="Li G."/>
            <person name="Shi J."/>
            <person name="Liu J."/>
            <person name="Lv H."/>
            <person name="Li J."/>
            <person name="Wang J."/>
            <person name="Deng Y."/>
            <person name="Ran L."/>
            <person name="Shi X."/>
            <person name="Wang X."/>
            <person name="Wu Q."/>
            <person name="Li C."/>
            <person name="Ren X."/>
            <person name="Wang J."/>
            <person name="Wang X."/>
            <person name="Li D."/>
            <person name="Liu D."/>
            <person name="Zhang X."/>
            <person name="Ji Z."/>
            <person name="Zhao W."/>
            <person name="Sun Y."/>
            <person name="Zhang Z."/>
            <person name="Bao J."/>
            <person name="Han Y."/>
            <person name="Dong L."/>
            <person name="Ji J."/>
            <person name="Chen P."/>
            <person name="Wu S."/>
            <person name="Liu J."/>
            <person name="Xiao Y."/>
            <person name="Bu D."/>
            <person name="Tan J."/>
            <person name="Yang L."/>
            <person name="Ye C."/>
            <person name="Zhang J."/>
            <person name="Xu J."/>
            <person name="Zhou Y."/>
            <person name="Yu Y."/>
            <person name="Zhang B."/>
            <person name="Zhuang S."/>
            <person name="Wei H."/>
            <person name="Liu B."/>
            <person name="Lei M."/>
            <person name="Yu H."/>
            <person name="Li Y."/>
            <person name="Xu H."/>
            <person name="Wei S."/>
            <person name="He X."/>
            <person name="Fang L."/>
            <person name="Zhang Z."/>
            <person name="Zhang Y."/>
            <person name="Huang X."/>
            <person name="Su Z."/>
            <person name="Tong W."/>
            <person name="Li J."/>
            <person name="Tong Z."/>
            <person name="Li S."/>
            <person name="Ye J."/>
            <person name="Wang L."/>
            <person name="Fang L."/>
            <person name="Lei T."/>
            <person name="Chen C."/>
            <person name="Chen H."/>
            <person name="Xu Z."/>
            <person name="Li H."/>
            <person name="Huang H."/>
            <person name="Zhang F."/>
            <person name="Xu H."/>
            <person name="Li N."/>
            <person name="Zhao C."/>
            <person name="Li S."/>
            <person name="Dong L."/>
            <person name="Huang Y."/>
            <person name="Li L."/>
            <person name="Xi Y."/>
            <person name="Qi Q."/>
            <person name="Li W."/>
            <person name="Zhang B."/>
            <person name="Hu W."/>
            <person name="Zhang Y."/>
            <person name="Tian X."/>
            <person name="Jiao Y."/>
            <person name="Liang X."/>
            <person name="Jin J."/>
            <person name="Gao L."/>
            <person name="Zheng W."/>
            <person name="Hao B."/>
            <person name="Liu S."/>
            <person name="Wang W."/>
            <person name="Yuan L."/>
            <person name="Cao M."/>
            <person name="McDermott J."/>
            <person name="Samudrala R."/>
            <person name="Wang J."/>
            <person name="Wong G.K."/>
            <person name="Yang H."/>
        </authorList>
    </citation>
    <scope>NUCLEOTIDE SEQUENCE [LARGE SCALE GENOMIC DNA]</scope>
    <source>
        <strain evidence="3">cv. 93-11</strain>
    </source>
</reference>
<evidence type="ECO:0000259" key="1">
    <source>
        <dbReference type="PROSITE" id="PS50878"/>
    </source>
</evidence>
<evidence type="ECO:0000313" key="2">
    <source>
        <dbReference type="EMBL" id="EAY93853.1"/>
    </source>
</evidence>
<proteinExistence type="predicted"/>
<dbReference type="PANTHER" id="PTHR33116">
    <property type="entry name" value="REVERSE TRANSCRIPTASE ZINC-BINDING DOMAIN-CONTAINING PROTEIN-RELATED-RELATED"/>
    <property type="match status" value="1"/>
</dbReference>
<dbReference type="Gramene" id="BGIOSGA016255-TA">
    <property type="protein sequence ID" value="BGIOSGA016255-PA"/>
    <property type="gene ID" value="BGIOSGA016255"/>
</dbReference>
<name>A2XSP3_ORYSI</name>
<dbReference type="OMA" id="HDINCEF"/>
<dbReference type="SUPFAM" id="SSF53098">
    <property type="entry name" value="Ribonuclease H-like"/>
    <property type="match status" value="1"/>
</dbReference>
<dbReference type="PANTHER" id="PTHR33116:SF86">
    <property type="entry name" value="REVERSE TRANSCRIPTASE DOMAIN-CONTAINING PROTEIN"/>
    <property type="match status" value="1"/>
</dbReference>
<gene>
    <name evidence="2" type="ORF">OsI_15629</name>
</gene>
<dbReference type="Pfam" id="PF00078">
    <property type="entry name" value="RVT_1"/>
    <property type="match status" value="1"/>
</dbReference>
<dbReference type="CDD" id="cd01650">
    <property type="entry name" value="RT_nLTR_like"/>
    <property type="match status" value="1"/>
</dbReference>
<evidence type="ECO:0000313" key="3">
    <source>
        <dbReference type="Proteomes" id="UP000007015"/>
    </source>
</evidence>
<dbReference type="STRING" id="39946.A2XSP3"/>
<feature type="domain" description="Reverse transcriptase" evidence="1">
    <location>
        <begin position="1"/>
        <end position="253"/>
    </location>
</feature>
<dbReference type="HOGENOM" id="CLU_000680_33_5_1"/>
<dbReference type="EMBL" id="CM000129">
    <property type="protein sequence ID" value="EAY93853.1"/>
    <property type="molecule type" value="Genomic_DNA"/>
</dbReference>
<dbReference type="InterPro" id="IPR043502">
    <property type="entry name" value="DNA/RNA_pol_sf"/>
</dbReference>